<accession>A0ACB8FMF0</accession>
<name>A0ACB8FMF0_9SAUR</name>
<dbReference type="Proteomes" id="UP000827872">
    <property type="component" value="Linkage Group LG06"/>
</dbReference>
<gene>
    <name evidence="1" type="ORF">K3G42_002229</name>
</gene>
<organism evidence="1 2">
    <name type="scientific">Sphaerodactylus townsendi</name>
    <dbReference type="NCBI Taxonomy" id="933632"/>
    <lineage>
        <taxon>Eukaryota</taxon>
        <taxon>Metazoa</taxon>
        <taxon>Chordata</taxon>
        <taxon>Craniata</taxon>
        <taxon>Vertebrata</taxon>
        <taxon>Euteleostomi</taxon>
        <taxon>Lepidosauria</taxon>
        <taxon>Squamata</taxon>
        <taxon>Bifurcata</taxon>
        <taxon>Gekkota</taxon>
        <taxon>Sphaerodactylidae</taxon>
        <taxon>Sphaerodactylus</taxon>
    </lineage>
</organism>
<protein>
    <submittedName>
        <fullName evidence="1">Uncharacterized protein</fullName>
    </submittedName>
</protein>
<comment type="caution">
    <text evidence="1">The sequence shown here is derived from an EMBL/GenBank/DDBJ whole genome shotgun (WGS) entry which is preliminary data.</text>
</comment>
<sequence>MQEGLPQALGFWSPSLAFRWQPASFQTLHSRSVACERRPEGRQPGLALLFLPDGHRSSTKGASKEDSGLTQRPQVGPVLSVLRSCAGLVWLVLGTKKFRGATQRQATANNLGTSLWKVVCEPESTNLGR</sequence>
<evidence type="ECO:0000313" key="2">
    <source>
        <dbReference type="Proteomes" id="UP000827872"/>
    </source>
</evidence>
<reference evidence="1" key="1">
    <citation type="submission" date="2021-08" db="EMBL/GenBank/DDBJ databases">
        <title>The first chromosome-level gecko genome reveals the dynamic sex chromosomes of Neotropical dwarf geckos (Sphaerodactylidae: Sphaerodactylus).</title>
        <authorList>
            <person name="Pinto B.J."/>
            <person name="Keating S.E."/>
            <person name="Gamble T."/>
        </authorList>
    </citation>
    <scope>NUCLEOTIDE SEQUENCE</scope>
    <source>
        <strain evidence="1">TG3544</strain>
    </source>
</reference>
<dbReference type="EMBL" id="CM037619">
    <property type="protein sequence ID" value="KAH8006321.1"/>
    <property type="molecule type" value="Genomic_DNA"/>
</dbReference>
<keyword evidence="2" id="KW-1185">Reference proteome</keyword>
<evidence type="ECO:0000313" key="1">
    <source>
        <dbReference type="EMBL" id="KAH8006321.1"/>
    </source>
</evidence>
<proteinExistence type="predicted"/>